<sequence>MKAASSWTRSGQRKNSSPASPAVKLRLKTGNVRRYREANELGAALDSLSITPSTPSHKRRTSDVASSYSITTPAGSPSSSQPMLGGGRWTPKVLRRYGDLKHLYETMPQPTLHPASLRDGDIHLSPRMRQKHHPYSIPQRSRSFSFNGSSVQHHMRIEPPSPLFKPISIIKKRSSLSGEGSLPSMQLSMSAQYTKASLPQLTFTSRQQQSCYKPQYSLHSKCAATIPSISGQQKQQSKADDTDDYEDVLSSDSVISSTVSRSSMCGDSSGSNSSSASSSTTAISFGSPKIISSSFSARDSSFSPIPMSPLSPSHHLHHHYHSRPTSTPTPVHRQQELLCYTSPNSL</sequence>
<organism evidence="2 3">
    <name type="scientific">Mycoemilia scoparia</name>
    <dbReference type="NCBI Taxonomy" id="417184"/>
    <lineage>
        <taxon>Eukaryota</taxon>
        <taxon>Fungi</taxon>
        <taxon>Fungi incertae sedis</taxon>
        <taxon>Zoopagomycota</taxon>
        <taxon>Kickxellomycotina</taxon>
        <taxon>Kickxellomycetes</taxon>
        <taxon>Kickxellales</taxon>
        <taxon>Kickxellaceae</taxon>
        <taxon>Mycoemilia</taxon>
    </lineage>
</organism>
<dbReference type="AlphaFoldDB" id="A0A9W7ZXI0"/>
<feature type="compositionally biased region" description="Low complexity" evidence="1">
    <location>
        <begin position="250"/>
        <end position="280"/>
    </location>
</feature>
<evidence type="ECO:0000313" key="2">
    <source>
        <dbReference type="EMBL" id="KAJ1915228.1"/>
    </source>
</evidence>
<protein>
    <submittedName>
        <fullName evidence="2">Uncharacterized protein</fullName>
    </submittedName>
</protein>
<dbReference type="EMBL" id="JANBPU010000156">
    <property type="protein sequence ID" value="KAJ1915228.1"/>
    <property type="molecule type" value="Genomic_DNA"/>
</dbReference>
<dbReference type="Proteomes" id="UP001150538">
    <property type="component" value="Unassembled WGS sequence"/>
</dbReference>
<gene>
    <name evidence="2" type="ORF">H4219_004431</name>
</gene>
<feature type="region of interest" description="Disordered" evidence="1">
    <location>
        <begin position="1"/>
        <end position="31"/>
    </location>
</feature>
<keyword evidence="3" id="KW-1185">Reference proteome</keyword>
<feature type="region of interest" description="Disordered" evidence="1">
    <location>
        <begin position="229"/>
        <end position="280"/>
    </location>
</feature>
<feature type="region of interest" description="Disordered" evidence="1">
    <location>
        <begin position="46"/>
        <end position="87"/>
    </location>
</feature>
<feature type="compositionally biased region" description="Polar residues" evidence="1">
    <location>
        <begin position="1"/>
        <end position="19"/>
    </location>
</feature>
<name>A0A9W7ZXI0_9FUNG</name>
<evidence type="ECO:0000313" key="3">
    <source>
        <dbReference type="Proteomes" id="UP001150538"/>
    </source>
</evidence>
<accession>A0A9W7ZXI0</accession>
<feature type="compositionally biased region" description="Polar residues" evidence="1">
    <location>
        <begin position="63"/>
        <end position="82"/>
    </location>
</feature>
<feature type="region of interest" description="Disordered" evidence="1">
    <location>
        <begin position="306"/>
        <end position="332"/>
    </location>
</feature>
<reference evidence="2" key="1">
    <citation type="submission" date="2022-07" db="EMBL/GenBank/DDBJ databases">
        <title>Phylogenomic reconstructions and comparative analyses of Kickxellomycotina fungi.</title>
        <authorList>
            <person name="Reynolds N.K."/>
            <person name="Stajich J.E."/>
            <person name="Barry K."/>
            <person name="Grigoriev I.V."/>
            <person name="Crous P."/>
            <person name="Smith M.E."/>
        </authorList>
    </citation>
    <scope>NUCLEOTIDE SEQUENCE</scope>
    <source>
        <strain evidence="2">NBRC 100468</strain>
    </source>
</reference>
<evidence type="ECO:0000256" key="1">
    <source>
        <dbReference type="SAM" id="MobiDB-lite"/>
    </source>
</evidence>
<proteinExistence type="predicted"/>
<comment type="caution">
    <text evidence="2">The sequence shown here is derived from an EMBL/GenBank/DDBJ whole genome shotgun (WGS) entry which is preliminary data.</text>
</comment>